<reference evidence="2" key="1">
    <citation type="submission" date="2009-10" db="EMBL/GenBank/DDBJ databases">
        <title>Diversity of trophic interactions inside an arsenic-rich microbial ecosystem.</title>
        <authorList>
            <person name="Bertin P.N."/>
            <person name="Heinrich-Salmeron A."/>
            <person name="Pelletier E."/>
            <person name="Goulhen-Chollet F."/>
            <person name="Arsene-Ploetze F."/>
            <person name="Gallien S."/>
            <person name="Calteau A."/>
            <person name="Vallenet D."/>
            <person name="Casiot C."/>
            <person name="Chane-Woon-Ming B."/>
            <person name="Giloteaux L."/>
            <person name="Barakat M."/>
            <person name="Bonnefoy V."/>
            <person name="Bruneel O."/>
            <person name="Chandler M."/>
            <person name="Cleiss J."/>
            <person name="Duran R."/>
            <person name="Elbaz-Poulichet F."/>
            <person name="Fonknechten N."/>
            <person name="Lauga B."/>
            <person name="Mornico D."/>
            <person name="Ortet P."/>
            <person name="Schaeffer C."/>
            <person name="Siguier P."/>
            <person name="Alexander Thil Smith A."/>
            <person name="Van Dorsselaer A."/>
            <person name="Weissenbach J."/>
            <person name="Medigue C."/>
            <person name="Le Paslier D."/>
        </authorList>
    </citation>
    <scope>NUCLEOTIDE SEQUENCE</scope>
</reference>
<sequence>MKGCSESTLRLLERDLVADVKRSRKRCIDAISGPEFGNRELRHFPRMGPQRSVRNIDLPGIALEKRIPMGREAAAAARPVCAGQLRGVERRIKAGLHDNHQFPVHALECGMINLAHPRIQAGQNPLARHGFRKRVERSHADNRNLQPQSQPLRDSAGYPESREGTRARTECDAVQFALRDPPLIEDVRYHGKDQFRMALSRQHFALDEPPPHGKGEGAVFVGCVESEYVQSLAPVKAVL</sequence>
<organism evidence="2">
    <name type="scientific">mine drainage metagenome</name>
    <dbReference type="NCBI Taxonomy" id="410659"/>
    <lineage>
        <taxon>unclassified sequences</taxon>
        <taxon>metagenomes</taxon>
        <taxon>ecological metagenomes</taxon>
    </lineage>
</organism>
<name>E6QHE6_9ZZZZ</name>
<gene>
    <name evidence="2" type="ORF">CARN6_2769</name>
</gene>
<accession>E6QHE6</accession>
<proteinExistence type="predicted"/>
<feature type="compositionally biased region" description="Polar residues" evidence="1">
    <location>
        <begin position="143"/>
        <end position="152"/>
    </location>
</feature>
<evidence type="ECO:0000313" key="2">
    <source>
        <dbReference type="EMBL" id="CBI06660.1"/>
    </source>
</evidence>
<dbReference type="EMBL" id="CABQ01000005">
    <property type="protein sequence ID" value="CBI06660.1"/>
    <property type="molecule type" value="Genomic_DNA"/>
</dbReference>
<protein>
    <submittedName>
        <fullName evidence="2">Uncharacterized protein</fullName>
    </submittedName>
</protein>
<comment type="caution">
    <text evidence="2">The sequence shown here is derived from an EMBL/GenBank/DDBJ whole genome shotgun (WGS) entry which is preliminary data.</text>
</comment>
<evidence type="ECO:0000256" key="1">
    <source>
        <dbReference type="SAM" id="MobiDB-lite"/>
    </source>
</evidence>
<feature type="region of interest" description="Disordered" evidence="1">
    <location>
        <begin position="135"/>
        <end position="168"/>
    </location>
</feature>
<dbReference type="AlphaFoldDB" id="E6QHE6"/>